<dbReference type="EMBL" id="QXTE01000093">
    <property type="protein sequence ID" value="TFK06835.1"/>
    <property type="molecule type" value="Genomic_DNA"/>
</dbReference>
<dbReference type="Proteomes" id="UP000297703">
    <property type="component" value="Unassembled WGS sequence"/>
</dbReference>
<proteinExistence type="predicted"/>
<keyword evidence="2" id="KW-1185">Reference proteome</keyword>
<accession>A0A4D9EE91</accession>
<comment type="caution">
    <text evidence="1">The sequence shown here is derived from an EMBL/GenBank/DDBJ whole genome shotgun (WGS) entry which is preliminary data.</text>
</comment>
<reference evidence="1 2" key="1">
    <citation type="submission" date="2019-04" db="EMBL/GenBank/DDBJ databases">
        <title>Draft genome of the big-headed turtle Platysternon megacephalum.</title>
        <authorList>
            <person name="Gong S."/>
        </authorList>
    </citation>
    <scope>NUCLEOTIDE SEQUENCE [LARGE SCALE GENOMIC DNA]</scope>
    <source>
        <strain evidence="1">DO16091913</strain>
        <tissue evidence="1">Muscle</tissue>
    </source>
</reference>
<protein>
    <submittedName>
        <fullName evidence="1">Uncharacterized protein</fullName>
    </submittedName>
</protein>
<name>A0A4D9EE91_9SAUR</name>
<organism evidence="1 2">
    <name type="scientific">Platysternon megacephalum</name>
    <name type="common">big-headed turtle</name>
    <dbReference type="NCBI Taxonomy" id="55544"/>
    <lineage>
        <taxon>Eukaryota</taxon>
        <taxon>Metazoa</taxon>
        <taxon>Chordata</taxon>
        <taxon>Craniata</taxon>
        <taxon>Vertebrata</taxon>
        <taxon>Euteleostomi</taxon>
        <taxon>Archelosauria</taxon>
        <taxon>Testudinata</taxon>
        <taxon>Testudines</taxon>
        <taxon>Cryptodira</taxon>
        <taxon>Durocryptodira</taxon>
        <taxon>Testudinoidea</taxon>
        <taxon>Platysternidae</taxon>
        <taxon>Platysternon</taxon>
    </lineage>
</organism>
<dbReference type="AlphaFoldDB" id="A0A4D9EE91"/>
<evidence type="ECO:0000313" key="1">
    <source>
        <dbReference type="EMBL" id="TFK06835.1"/>
    </source>
</evidence>
<evidence type="ECO:0000313" key="2">
    <source>
        <dbReference type="Proteomes" id="UP000297703"/>
    </source>
</evidence>
<reference evidence="1 2" key="2">
    <citation type="submission" date="2019-04" db="EMBL/GenBank/DDBJ databases">
        <title>The genome sequence of big-headed turtle.</title>
        <authorList>
            <person name="Gong S."/>
        </authorList>
    </citation>
    <scope>NUCLEOTIDE SEQUENCE [LARGE SCALE GENOMIC DNA]</scope>
    <source>
        <strain evidence="1">DO16091913</strain>
        <tissue evidence="1">Muscle</tissue>
    </source>
</reference>
<sequence>MIVRCHAVDYNSSTKEECKSHKVTDVVLQSPAQRYKVKQKRNENRKVRGSQIRVQSQLTLVHDENEMLTQRVTGNQKERERHGFSCVHFNKTVRHSDVQGKTRLDQDV</sequence>
<gene>
    <name evidence="1" type="ORF">DR999_PMT10407</name>
</gene>